<dbReference type="Proteomes" id="UP000295554">
    <property type="component" value="Unassembled WGS sequence"/>
</dbReference>
<dbReference type="AlphaFoldDB" id="A0A4R5LRB3"/>
<dbReference type="SUPFAM" id="SSF69118">
    <property type="entry name" value="AhpD-like"/>
    <property type="match status" value="1"/>
</dbReference>
<comment type="caution">
    <text evidence="1">The sequence shown here is derived from an EMBL/GenBank/DDBJ whole genome shotgun (WGS) entry which is preliminary data.</text>
</comment>
<organism evidence="1 2">
    <name type="scientific">Seongchinamella unica</name>
    <dbReference type="NCBI Taxonomy" id="2547392"/>
    <lineage>
        <taxon>Bacteria</taxon>
        <taxon>Pseudomonadati</taxon>
        <taxon>Pseudomonadota</taxon>
        <taxon>Gammaproteobacteria</taxon>
        <taxon>Cellvibrionales</taxon>
        <taxon>Halieaceae</taxon>
        <taxon>Seongchinamella</taxon>
    </lineage>
</organism>
<evidence type="ECO:0000313" key="1">
    <source>
        <dbReference type="EMBL" id="TDG13382.1"/>
    </source>
</evidence>
<dbReference type="PANTHER" id="PTHR34846">
    <property type="entry name" value="4-CARBOXYMUCONOLACTONE DECARBOXYLASE FAMILY PROTEIN (AFU_ORTHOLOGUE AFUA_6G11590)"/>
    <property type="match status" value="1"/>
</dbReference>
<sequence>MSIKPRVQSPRSDTGNLIRDSALGLVPETLPHYLQLTVAIWDKGPLTPAEIELARLRNAGHVGCVMCQAVRYDIAVEDGLSEEVVSSMRAEDGGLTARQQSIVRFVDHYLHNPSKPDPELQTALDEQLSEVEQVHLALLMAYFNGFSRCAVALGGMPDSMPRMEISVPR</sequence>
<dbReference type="RefSeq" id="WP_133211308.1">
    <property type="nucleotide sequence ID" value="NZ_SMSE01000002.1"/>
</dbReference>
<dbReference type="EMBL" id="SMSE01000002">
    <property type="protein sequence ID" value="TDG13382.1"/>
    <property type="molecule type" value="Genomic_DNA"/>
</dbReference>
<dbReference type="PANTHER" id="PTHR34846:SF10">
    <property type="entry name" value="CYTOPLASMIC PROTEIN"/>
    <property type="match status" value="1"/>
</dbReference>
<dbReference type="Gene3D" id="1.20.1290.10">
    <property type="entry name" value="AhpD-like"/>
    <property type="match status" value="1"/>
</dbReference>
<evidence type="ECO:0000313" key="2">
    <source>
        <dbReference type="Proteomes" id="UP000295554"/>
    </source>
</evidence>
<protein>
    <submittedName>
        <fullName evidence="1">Carboxymuconolactone decarboxylase family protein</fullName>
    </submittedName>
</protein>
<dbReference type="OrthoDB" id="9801997at2"/>
<proteinExistence type="predicted"/>
<name>A0A4R5LRB3_9GAMM</name>
<dbReference type="InterPro" id="IPR029032">
    <property type="entry name" value="AhpD-like"/>
</dbReference>
<accession>A0A4R5LRB3</accession>
<gene>
    <name evidence="1" type="ORF">E2F43_07520</name>
</gene>
<keyword evidence="2" id="KW-1185">Reference proteome</keyword>
<reference evidence="1 2" key="1">
    <citation type="submission" date="2019-03" db="EMBL/GenBank/DDBJ databases">
        <title>Seongchinamella monodicae gen. nov., sp. nov., a novel member of the Gammaproteobacteria isolated from a tidal mudflat of beach.</title>
        <authorList>
            <person name="Yang H.G."/>
            <person name="Kang J.W."/>
            <person name="Lee S.D."/>
        </authorList>
    </citation>
    <scope>NUCLEOTIDE SEQUENCE [LARGE SCALE GENOMIC DNA]</scope>
    <source>
        <strain evidence="1 2">GH4-78</strain>
    </source>
</reference>